<evidence type="ECO:0000313" key="2">
    <source>
        <dbReference type="EMBL" id="TWI14429.1"/>
    </source>
</evidence>
<keyword evidence="3" id="KW-1185">Reference proteome</keyword>
<dbReference type="GO" id="GO:0019645">
    <property type="term" value="P:anaerobic electron transport chain"/>
    <property type="evidence" value="ECO:0007669"/>
    <property type="project" value="InterPro"/>
</dbReference>
<feature type="transmembrane region" description="Helical" evidence="1">
    <location>
        <begin position="7"/>
        <end position="29"/>
    </location>
</feature>
<name>A0A562M3B9_9GAMM</name>
<protein>
    <submittedName>
        <fullName evidence="2">DMSO reductase anchor subunit</fullName>
    </submittedName>
</protein>
<feature type="transmembrane region" description="Helical" evidence="1">
    <location>
        <begin position="124"/>
        <end position="145"/>
    </location>
</feature>
<accession>A0A562M3B9</accession>
<dbReference type="Pfam" id="PF04976">
    <property type="entry name" value="DmsC"/>
    <property type="match status" value="1"/>
</dbReference>
<evidence type="ECO:0000313" key="3">
    <source>
        <dbReference type="Proteomes" id="UP000316471"/>
    </source>
</evidence>
<dbReference type="InterPro" id="IPR007059">
    <property type="entry name" value="DmsC"/>
</dbReference>
<feature type="transmembrane region" description="Helical" evidence="1">
    <location>
        <begin position="258"/>
        <end position="277"/>
    </location>
</feature>
<keyword evidence="1" id="KW-1133">Transmembrane helix</keyword>
<keyword evidence="1" id="KW-0812">Transmembrane</keyword>
<sequence>MHPAFSVIFFTTLSGAGYGLWVWLGLRLALGGVSRADAGPWLAALMLGGVLVSAGLLASLGHLGKPGRAWRALSQWRSSWLSREGVAALATFVPAGVLLLLLGARQLDPAGHGLAHVPGGWLSLTAALLIVGSLATVASTAMIYASLKPIPAWRQALVLPGYLGFALLTGSLLDQTVLAWSGRPAAGGWAALAMAVAMAWLKLAYWRAIDTTPLPVSRGDALGLPARAPSVFERPHTEANYVTREMGFVLARKHGHRLRVLAVALFGAVPVLCLLLAQSAPAATAVGLALATLSALLGVAVERWLFFAQARHVVSLYY</sequence>
<feature type="transmembrane region" description="Helical" evidence="1">
    <location>
        <begin position="85"/>
        <end position="104"/>
    </location>
</feature>
<dbReference type="GO" id="GO:0009390">
    <property type="term" value="C:dimethyl sulfoxide reductase complex"/>
    <property type="evidence" value="ECO:0007669"/>
    <property type="project" value="TreeGrafter"/>
</dbReference>
<dbReference type="EMBL" id="VLKP01000001">
    <property type="protein sequence ID" value="TWI14429.1"/>
    <property type="molecule type" value="Genomic_DNA"/>
</dbReference>
<dbReference type="OrthoDB" id="5520897at2"/>
<feature type="transmembrane region" description="Helical" evidence="1">
    <location>
        <begin position="41"/>
        <end position="64"/>
    </location>
</feature>
<reference evidence="2 3" key="1">
    <citation type="journal article" date="2015" name="Stand. Genomic Sci.">
        <title>Genomic Encyclopedia of Bacterial and Archaeal Type Strains, Phase III: the genomes of soil and plant-associated and newly described type strains.</title>
        <authorList>
            <person name="Whitman W.B."/>
            <person name="Woyke T."/>
            <person name="Klenk H.P."/>
            <person name="Zhou Y."/>
            <person name="Lilburn T.G."/>
            <person name="Beck B.J."/>
            <person name="De Vos P."/>
            <person name="Vandamme P."/>
            <person name="Eisen J.A."/>
            <person name="Garrity G."/>
            <person name="Hugenholtz P."/>
            <person name="Kyrpides N.C."/>
        </authorList>
    </citation>
    <scope>NUCLEOTIDE SEQUENCE [LARGE SCALE GENOMIC DNA]</scope>
    <source>
        <strain evidence="2 3">CGMCC 1.10136</strain>
    </source>
</reference>
<dbReference type="RefSeq" id="WP_144811429.1">
    <property type="nucleotide sequence ID" value="NZ_VLKP01000001.1"/>
</dbReference>
<proteinExistence type="predicted"/>
<dbReference type="Proteomes" id="UP000316471">
    <property type="component" value="Unassembled WGS sequence"/>
</dbReference>
<organism evidence="2 3">
    <name type="scientific">Aerolutibacter ruishenii</name>
    <dbReference type="NCBI Taxonomy" id="686800"/>
    <lineage>
        <taxon>Bacteria</taxon>
        <taxon>Pseudomonadati</taxon>
        <taxon>Pseudomonadota</taxon>
        <taxon>Gammaproteobacteria</taxon>
        <taxon>Lysobacterales</taxon>
        <taxon>Lysobacteraceae</taxon>
        <taxon>Aerolutibacter</taxon>
    </lineage>
</organism>
<dbReference type="GO" id="GO:0005886">
    <property type="term" value="C:plasma membrane"/>
    <property type="evidence" value="ECO:0007669"/>
    <property type="project" value="TreeGrafter"/>
</dbReference>
<gene>
    <name evidence="2" type="ORF">IP93_00426</name>
</gene>
<dbReference type="AlphaFoldDB" id="A0A562M3B9"/>
<feature type="transmembrane region" description="Helical" evidence="1">
    <location>
        <begin position="157"/>
        <end position="180"/>
    </location>
</feature>
<dbReference type="GO" id="GO:0009389">
    <property type="term" value="F:dimethyl sulfoxide reductase activity"/>
    <property type="evidence" value="ECO:0007669"/>
    <property type="project" value="TreeGrafter"/>
</dbReference>
<feature type="transmembrane region" description="Helical" evidence="1">
    <location>
        <begin position="186"/>
        <end position="205"/>
    </location>
</feature>
<dbReference type="PANTHER" id="PTHR38095:SF1">
    <property type="entry name" value="ANAEROBIC DIMETHYL SULFOXIDE REDUCTASE CHAIN YNFH"/>
    <property type="match status" value="1"/>
</dbReference>
<comment type="caution">
    <text evidence="2">The sequence shown here is derived from an EMBL/GenBank/DDBJ whole genome shotgun (WGS) entry which is preliminary data.</text>
</comment>
<keyword evidence="1" id="KW-0472">Membrane</keyword>
<dbReference type="PANTHER" id="PTHR38095">
    <property type="entry name" value="ANAEROBIC DIMETHYL SULFOXIDE REDUCTASE CHAIN YNFH"/>
    <property type="match status" value="1"/>
</dbReference>
<evidence type="ECO:0000256" key="1">
    <source>
        <dbReference type="SAM" id="Phobius"/>
    </source>
</evidence>
<feature type="transmembrane region" description="Helical" evidence="1">
    <location>
        <begin position="283"/>
        <end position="301"/>
    </location>
</feature>